<feature type="transmembrane region" description="Helical" evidence="2">
    <location>
        <begin position="49"/>
        <end position="67"/>
    </location>
</feature>
<dbReference type="InterPro" id="IPR001646">
    <property type="entry name" value="5peptide_repeat"/>
</dbReference>
<dbReference type="PATRIC" id="fig|35806.4.peg.358"/>
<keyword evidence="1" id="KW-0677">Repeat</keyword>
<gene>
    <name evidence="3" type="ORF">NHU_00349</name>
</gene>
<dbReference type="KEGG" id="rsu:NHU_00349"/>
<dbReference type="Pfam" id="PF00805">
    <property type="entry name" value="Pentapeptide"/>
    <property type="match status" value="3"/>
</dbReference>
<sequence length="622" mass="68050">MTKNARNTWLVLLGILAFTGITLMGVEHIDFYGIDRATKLPLFNVEVAPRYFFVAAPILTAAFYIHFHLHLIRLWDALEAAENRIGDLPLGDAVMPWLVTDAVLHLRNRWRSDNCATPRVLDRPAAALNLALTWGFGLIVLGLLWWLSMPARTFWMTAIACAAFLAAAGAGLSSLESLFDRMNPGHRAWQTWPSTPVVLIVIASLAFSSSYLRTAGPPGQLAPINMTGLALVEKPPGWLPRDIAQRESRSDWCKREGMRCGRDGLSQDQRDAFEGEFRLRREAALSELRKPQWHQPGNHKPDFRAAQLSGTFLAGADLGWAQLSGANLRGAQLEGADLSGAKLDGAELMRAQLEGANLSGARLTGAFLTGAQLQRAQLREAQLERADLIGAQLTGAKFREARMDNAKLSAAQMKGATLVEAQMNGAILVEARLEKANLFGAQLERADLSWAQLAEADLRNARLNGADLRSAQLKRVKLLQVQMERANLSRSFLTGAPTESLLLQLTNLAAAENNGGAVRFADLRGAVFDEETDFRNAFMDGSVQVSDGFRQQMADPCQWHADTLSDEEFFGRWRGWIEATGEASSDWPLVAPSGWLEVTAIPPPEGCVWKTGSMATGAGAKD</sequence>
<keyword evidence="2" id="KW-0812">Transmembrane</keyword>
<feature type="transmembrane region" description="Helical" evidence="2">
    <location>
        <begin position="127"/>
        <end position="148"/>
    </location>
</feature>
<dbReference type="SUPFAM" id="SSF141571">
    <property type="entry name" value="Pentapeptide repeat-like"/>
    <property type="match status" value="2"/>
</dbReference>
<dbReference type="PANTHER" id="PTHR47485">
    <property type="entry name" value="THYLAKOID LUMENAL 17.4 KDA PROTEIN, CHLOROPLASTIC"/>
    <property type="match status" value="1"/>
</dbReference>
<organism evidence="3 4">
    <name type="scientific">Rhodovulum sulfidophilum</name>
    <name type="common">Rhodobacter sulfidophilus</name>
    <dbReference type="NCBI Taxonomy" id="35806"/>
    <lineage>
        <taxon>Bacteria</taxon>
        <taxon>Pseudomonadati</taxon>
        <taxon>Pseudomonadota</taxon>
        <taxon>Alphaproteobacteria</taxon>
        <taxon>Rhodobacterales</taxon>
        <taxon>Paracoccaceae</taxon>
        <taxon>Rhodovulum</taxon>
    </lineage>
</organism>
<dbReference type="AlphaFoldDB" id="A0A0D6AY02"/>
<reference evidence="3 4" key="1">
    <citation type="submission" date="2015-02" db="EMBL/GenBank/DDBJ databases">
        <title>Genome sequene of Rhodovulum sulfidophilum DSM 2351.</title>
        <authorList>
            <person name="Nagao N."/>
        </authorList>
    </citation>
    <scope>NUCLEOTIDE SEQUENCE [LARGE SCALE GENOMIC DNA]</scope>
    <source>
        <strain evidence="3 4">DSM 2351</strain>
    </source>
</reference>
<evidence type="ECO:0000256" key="1">
    <source>
        <dbReference type="ARBA" id="ARBA00022737"/>
    </source>
</evidence>
<evidence type="ECO:0008006" key="5">
    <source>
        <dbReference type="Google" id="ProtNLM"/>
    </source>
</evidence>
<evidence type="ECO:0000313" key="3">
    <source>
        <dbReference type="EMBL" id="BAQ67520.1"/>
    </source>
</evidence>
<name>A0A0D6AY02_RHOSU</name>
<accession>A0A0D6AY02</accession>
<dbReference type="PANTHER" id="PTHR47485:SF1">
    <property type="entry name" value="THYLAKOID LUMENAL 17.4 KDA PROTEIN, CHLOROPLASTIC"/>
    <property type="match status" value="1"/>
</dbReference>
<protein>
    <recommendedName>
        <fullName evidence="5">Pentapeptide repeat-containing protein</fullName>
    </recommendedName>
</protein>
<feature type="transmembrane region" description="Helical" evidence="2">
    <location>
        <begin position="154"/>
        <end position="179"/>
    </location>
</feature>
<keyword evidence="2" id="KW-0472">Membrane</keyword>
<dbReference type="Gene3D" id="2.160.20.80">
    <property type="entry name" value="E3 ubiquitin-protein ligase SopA"/>
    <property type="match status" value="2"/>
</dbReference>
<keyword evidence="2" id="KW-1133">Transmembrane helix</keyword>
<feature type="transmembrane region" description="Helical" evidence="2">
    <location>
        <begin position="191"/>
        <end position="212"/>
    </location>
</feature>
<evidence type="ECO:0000313" key="4">
    <source>
        <dbReference type="Proteomes" id="UP000064912"/>
    </source>
</evidence>
<evidence type="ECO:0000256" key="2">
    <source>
        <dbReference type="SAM" id="Phobius"/>
    </source>
</evidence>
<dbReference type="EMBL" id="AP014800">
    <property type="protein sequence ID" value="BAQ67520.1"/>
    <property type="molecule type" value="Genomic_DNA"/>
</dbReference>
<proteinExistence type="predicted"/>
<dbReference type="Proteomes" id="UP000064912">
    <property type="component" value="Chromosome"/>
</dbReference>